<name>A0A251KQL1_MANES</name>
<dbReference type="EMBL" id="CM004394">
    <property type="protein sequence ID" value="OAY42669.1"/>
    <property type="molecule type" value="Genomic_DNA"/>
</dbReference>
<sequence>MLIVCLAPCMPSAKLIRKSVASADGMRGAMHATTHLFQEGNVSMVELN</sequence>
<reference evidence="1" key="1">
    <citation type="submission" date="2016-02" db="EMBL/GenBank/DDBJ databases">
        <title>WGS assembly of Manihot esculenta.</title>
        <authorList>
            <person name="Bredeson J.V."/>
            <person name="Prochnik S.E."/>
            <person name="Lyons J.B."/>
            <person name="Schmutz J."/>
            <person name="Grimwood J."/>
            <person name="Vrebalov J."/>
            <person name="Bart R.S."/>
            <person name="Amuge T."/>
            <person name="Ferguson M.E."/>
            <person name="Green R."/>
            <person name="Putnam N."/>
            <person name="Stites J."/>
            <person name="Rounsley S."/>
            <person name="Rokhsar D.S."/>
        </authorList>
    </citation>
    <scope>NUCLEOTIDE SEQUENCE [LARGE SCALE GENOMIC DNA]</scope>
    <source>
        <tissue evidence="1">Leaf</tissue>
    </source>
</reference>
<gene>
    <name evidence="1" type="ORF">MANES_08G006600</name>
</gene>
<protein>
    <submittedName>
        <fullName evidence="1">Uncharacterized protein</fullName>
    </submittedName>
</protein>
<organism evidence="1">
    <name type="scientific">Manihot esculenta</name>
    <name type="common">Cassava</name>
    <name type="synonym">Jatropha manihot</name>
    <dbReference type="NCBI Taxonomy" id="3983"/>
    <lineage>
        <taxon>Eukaryota</taxon>
        <taxon>Viridiplantae</taxon>
        <taxon>Streptophyta</taxon>
        <taxon>Embryophyta</taxon>
        <taxon>Tracheophyta</taxon>
        <taxon>Spermatophyta</taxon>
        <taxon>Magnoliopsida</taxon>
        <taxon>eudicotyledons</taxon>
        <taxon>Gunneridae</taxon>
        <taxon>Pentapetalae</taxon>
        <taxon>rosids</taxon>
        <taxon>fabids</taxon>
        <taxon>Malpighiales</taxon>
        <taxon>Euphorbiaceae</taxon>
        <taxon>Crotonoideae</taxon>
        <taxon>Manihoteae</taxon>
        <taxon>Manihot</taxon>
    </lineage>
</organism>
<dbReference type="AlphaFoldDB" id="A0A251KQL1"/>
<accession>A0A251KQL1</accession>
<evidence type="ECO:0000313" key="1">
    <source>
        <dbReference type="EMBL" id="OAY42669.1"/>
    </source>
</evidence>
<proteinExistence type="predicted"/>
<dbReference type="EMBL" id="CM004394">
    <property type="protein sequence ID" value="OAY42670.1"/>
    <property type="molecule type" value="Genomic_DNA"/>
</dbReference>